<comment type="caution">
    <text evidence="4">The sequence shown here is derived from an EMBL/GenBank/DDBJ whole genome shotgun (WGS) entry which is preliminary data.</text>
</comment>
<sequence>MHILVTGGTGLIGTRLIQQLIHQSHQITVLSRSPQKVYSQFCRAVNHLGSLQNITDLNQFDAVINLAGEPIADKRWTAAQKQRLCTSRWEITQRLATLINTSSQPPQVLISGSAVGYYGSGHDQKILTEQSPAHDEFTHQLCKRWEELAQQAESPKTRVCLLRTGIVLAKNGGALGKMLPPFKWGVGGPIGRGTQYMPWIHLNDMVNAIIFLLDHSTLSGPFNLTSPNPVHNAQFASALGKVLHRPAFMRVPALVIQAIMGESAVLVLEGQRALPAHLQQAGFNFEFSYISDALNDIFNSTAK</sequence>
<dbReference type="Pfam" id="PF01370">
    <property type="entry name" value="Epimerase"/>
    <property type="match status" value="1"/>
</dbReference>
<accession>A0A0N0ZBA5</accession>
<dbReference type="Proteomes" id="UP000053226">
    <property type="component" value="Unassembled WGS sequence"/>
</dbReference>
<name>A0A0N0ZBA5_9GAMM</name>
<comment type="similarity">
    <text evidence="1">Belongs to the NAD(P)-dependent epimerase/dehydratase family. SDR39U1 subfamily.</text>
</comment>
<dbReference type="OrthoDB" id="9801773at2"/>
<dbReference type="CDD" id="cd05242">
    <property type="entry name" value="SDR_a8"/>
    <property type="match status" value="1"/>
</dbReference>
<dbReference type="SUPFAM" id="SSF51735">
    <property type="entry name" value="NAD(P)-binding Rossmann-fold domains"/>
    <property type="match status" value="1"/>
</dbReference>
<dbReference type="RefSeq" id="WP_053908056.1">
    <property type="nucleotide sequence ID" value="NZ_CAWMUS010000016.1"/>
</dbReference>
<dbReference type="InterPro" id="IPR013549">
    <property type="entry name" value="DUF1731"/>
</dbReference>
<organism evidence="4 5">
    <name type="scientific">Moellerella wisconsensis ATCC 35017</name>
    <dbReference type="NCBI Taxonomy" id="1354267"/>
    <lineage>
        <taxon>Bacteria</taxon>
        <taxon>Pseudomonadati</taxon>
        <taxon>Pseudomonadota</taxon>
        <taxon>Gammaproteobacteria</taxon>
        <taxon>Enterobacterales</taxon>
        <taxon>Morganellaceae</taxon>
        <taxon>Moellerella</taxon>
    </lineage>
</organism>
<dbReference type="PANTHER" id="PTHR11092:SF0">
    <property type="entry name" value="EPIMERASE FAMILY PROTEIN SDR39U1"/>
    <property type="match status" value="1"/>
</dbReference>
<evidence type="ECO:0000313" key="4">
    <source>
        <dbReference type="EMBL" id="KPD03108.1"/>
    </source>
</evidence>
<evidence type="ECO:0000259" key="3">
    <source>
        <dbReference type="Pfam" id="PF08338"/>
    </source>
</evidence>
<dbReference type="Gene3D" id="3.40.50.720">
    <property type="entry name" value="NAD(P)-binding Rossmann-like Domain"/>
    <property type="match status" value="1"/>
</dbReference>
<dbReference type="InterPro" id="IPR001509">
    <property type="entry name" value="Epimerase_deHydtase"/>
</dbReference>
<dbReference type="PANTHER" id="PTHR11092">
    <property type="entry name" value="SUGAR NUCLEOTIDE EPIMERASE RELATED"/>
    <property type="match status" value="1"/>
</dbReference>
<dbReference type="EMBL" id="LGAA01000016">
    <property type="protein sequence ID" value="KPD03108.1"/>
    <property type="molecule type" value="Genomic_DNA"/>
</dbReference>
<evidence type="ECO:0000256" key="1">
    <source>
        <dbReference type="ARBA" id="ARBA00009353"/>
    </source>
</evidence>
<proteinExistence type="inferred from homology"/>
<keyword evidence="4" id="KW-0132">Cell division</keyword>
<dbReference type="GO" id="GO:0051301">
    <property type="term" value="P:cell division"/>
    <property type="evidence" value="ECO:0007669"/>
    <property type="project" value="UniProtKB-KW"/>
</dbReference>
<protein>
    <submittedName>
        <fullName evidence="4">Cell division inhibitor</fullName>
    </submittedName>
</protein>
<dbReference type="AlphaFoldDB" id="A0A0N0ZBA5"/>
<gene>
    <name evidence="4" type="ORF">M992_1604</name>
</gene>
<dbReference type="InterPro" id="IPR036291">
    <property type="entry name" value="NAD(P)-bd_dom_sf"/>
</dbReference>
<keyword evidence="4" id="KW-0131">Cell cycle</keyword>
<reference evidence="4 5" key="1">
    <citation type="submission" date="2015-07" db="EMBL/GenBank/DDBJ databases">
        <title>ATOL: Assembling a taxonomically balanced genome-scale reconstruction of the evolutionary history of the Enterobacteriaceae.</title>
        <authorList>
            <person name="Plunkett G.III."/>
            <person name="Neeno-Eckwall E.C."/>
            <person name="Glasner J.D."/>
            <person name="Perna N.T."/>
        </authorList>
    </citation>
    <scope>NUCLEOTIDE SEQUENCE [LARGE SCALE GENOMIC DNA]</scope>
    <source>
        <strain evidence="4 5">ATCC 35017</strain>
    </source>
</reference>
<evidence type="ECO:0000259" key="2">
    <source>
        <dbReference type="Pfam" id="PF01370"/>
    </source>
</evidence>
<dbReference type="NCBIfam" id="TIGR01777">
    <property type="entry name" value="yfcH"/>
    <property type="match status" value="1"/>
</dbReference>
<feature type="domain" description="NAD-dependent epimerase/dehydratase" evidence="2">
    <location>
        <begin position="3"/>
        <end position="216"/>
    </location>
</feature>
<dbReference type="InterPro" id="IPR010099">
    <property type="entry name" value="SDR39U1"/>
</dbReference>
<evidence type="ECO:0000313" key="5">
    <source>
        <dbReference type="Proteomes" id="UP000053226"/>
    </source>
</evidence>
<dbReference type="Pfam" id="PF08338">
    <property type="entry name" value="DUF1731"/>
    <property type="match status" value="1"/>
</dbReference>
<keyword evidence="5" id="KW-1185">Reference proteome</keyword>
<feature type="domain" description="DUF1731" evidence="3">
    <location>
        <begin position="251"/>
        <end position="297"/>
    </location>
</feature>